<evidence type="ECO:0000313" key="2">
    <source>
        <dbReference type="Proteomes" id="UP000886780"/>
    </source>
</evidence>
<dbReference type="Proteomes" id="UP000886780">
    <property type="component" value="Unassembled WGS sequence"/>
</dbReference>
<sequence length="77" mass="8768">MNNSSLRPGGHRRDGRENCRAMLESCRRHQVSVIIGSDAHFWTEVGVHDDALALLREMDFPEELVVNFDAGRLSEFL</sequence>
<dbReference type="Gene3D" id="3.20.20.140">
    <property type="entry name" value="Metal-dependent hydrolases"/>
    <property type="match status" value="1"/>
</dbReference>
<proteinExistence type="predicted"/>
<accession>A0A9D1W6F1</accession>
<dbReference type="InterPro" id="IPR016195">
    <property type="entry name" value="Pol/histidinol_Pase-like"/>
</dbReference>
<reference evidence="1" key="2">
    <citation type="submission" date="2021-04" db="EMBL/GenBank/DDBJ databases">
        <authorList>
            <person name="Gilroy R."/>
        </authorList>
    </citation>
    <scope>NUCLEOTIDE SEQUENCE</scope>
    <source>
        <strain evidence="1">ChiGjej4B4-12881</strain>
    </source>
</reference>
<name>A0A9D1W6F1_9FIRM</name>
<dbReference type="SUPFAM" id="SSF89550">
    <property type="entry name" value="PHP domain-like"/>
    <property type="match status" value="1"/>
</dbReference>
<evidence type="ECO:0000313" key="1">
    <source>
        <dbReference type="EMBL" id="HIX53083.1"/>
    </source>
</evidence>
<gene>
    <name evidence="1" type="ORF">IAA28_09790</name>
</gene>
<dbReference type="AlphaFoldDB" id="A0A9D1W6F1"/>
<organism evidence="1 2">
    <name type="scientific">Candidatus Lachnoclostridium stercoripullorum</name>
    <dbReference type="NCBI Taxonomy" id="2838635"/>
    <lineage>
        <taxon>Bacteria</taxon>
        <taxon>Bacillati</taxon>
        <taxon>Bacillota</taxon>
        <taxon>Clostridia</taxon>
        <taxon>Lachnospirales</taxon>
        <taxon>Lachnospiraceae</taxon>
    </lineage>
</organism>
<reference evidence="1" key="1">
    <citation type="journal article" date="2021" name="PeerJ">
        <title>Extensive microbial diversity within the chicken gut microbiome revealed by metagenomics and culture.</title>
        <authorList>
            <person name="Gilroy R."/>
            <person name="Ravi A."/>
            <person name="Getino M."/>
            <person name="Pursley I."/>
            <person name="Horton D.L."/>
            <person name="Alikhan N.F."/>
            <person name="Baker D."/>
            <person name="Gharbi K."/>
            <person name="Hall N."/>
            <person name="Watson M."/>
            <person name="Adriaenssens E.M."/>
            <person name="Foster-Nyarko E."/>
            <person name="Jarju S."/>
            <person name="Secka A."/>
            <person name="Antonio M."/>
            <person name="Oren A."/>
            <person name="Chaudhuri R.R."/>
            <person name="La Ragione R."/>
            <person name="Hildebrand F."/>
            <person name="Pallen M.J."/>
        </authorList>
    </citation>
    <scope>NUCLEOTIDE SEQUENCE</scope>
    <source>
        <strain evidence="1">ChiGjej4B4-12881</strain>
    </source>
</reference>
<comment type="caution">
    <text evidence="1">The sequence shown here is derived from an EMBL/GenBank/DDBJ whole genome shotgun (WGS) entry which is preliminary data.</text>
</comment>
<protein>
    <recommendedName>
        <fullName evidence="3">Hydrolase</fullName>
    </recommendedName>
</protein>
<evidence type="ECO:0008006" key="3">
    <source>
        <dbReference type="Google" id="ProtNLM"/>
    </source>
</evidence>
<dbReference type="EMBL" id="DXEU01000181">
    <property type="protein sequence ID" value="HIX53083.1"/>
    <property type="molecule type" value="Genomic_DNA"/>
</dbReference>